<organism evidence="5 6">
    <name type="scientific">Solilutibacter pythonis</name>
    <dbReference type="NCBI Taxonomy" id="2483112"/>
    <lineage>
        <taxon>Bacteria</taxon>
        <taxon>Pseudomonadati</taxon>
        <taxon>Pseudomonadota</taxon>
        <taxon>Gammaproteobacteria</taxon>
        <taxon>Lysobacterales</taxon>
        <taxon>Lysobacteraceae</taxon>
        <taxon>Solilutibacter</taxon>
    </lineage>
</organism>
<dbReference type="GO" id="GO:0042619">
    <property type="term" value="P:poly-hydroxybutyrate biosynthetic process"/>
    <property type="evidence" value="ECO:0007669"/>
    <property type="project" value="UniProtKB-KW"/>
</dbReference>
<dbReference type="InterPro" id="IPR010123">
    <property type="entry name" value="PHA_synth_III_E"/>
</dbReference>
<dbReference type="Pfam" id="PF09712">
    <property type="entry name" value="PHA_synth_III_E"/>
    <property type="match status" value="1"/>
</dbReference>
<evidence type="ECO:0000313" key="5">
    <source>
        <dbReference type="EMBL" id="RMH94483.1"/>
    </source>
</evidence>
<sequence length="400" mass="44184">MAKQANWPGDFEALAQQYWRGWNEMMRQVADVAHPSPFTSAPGFSIPGFNGPAFAASPFSTPGIGVSGMGGWQDMLGQWSRLAASLGGQPQPDLAGTLNDTFGRFQSQAGNWYGRMQQLAAQVAGQGMGAAEIAAKWKTLLEQNGEGAWLEMFRAMQSPQAHGFEQWYEAVQPLLAGWRSEARGWLGLPTMGLAREHQERLQKLMQAQLDYQDTLAAYRTALAHSAQRAYENFEEKLSEHEAPGLEITSARALFDLWIDAAEDAFSEMALSADYREVYGRMVNAQMKLRQDVQKEIEHATSLIGMPTRTEIESAHRKIAELERAVRRMQRSEAASTTREHAAPAKHSSAKPVPARKAAPKPSSVKPVAKKTVARKAPEKNATAKKAPARKTPQKTVKRNR</sequence>
<name>A0A3M2I2V7_9GAMM</name>
<evidence type="ECO:0000256" key="4">
    <source>
        <dbReference type="SAM" id="MobiDB-lite"/>
    </source>
</evidence>
<dbReference type="NCBIfam" id="TIGR01834">
    <property type="entry name" value="PHA_synth_III_E"/>
    <property type="match status" value="1"/>
</dbReference>
<dbReference type="Proteomes" id="UP000275012">
    <property type="component" value="Unassembled WGS sequence"/>
</dbReference>
<evidence type="ECO:0000256" key="1">
    <source>
        <dbReference type="ARBA" id="ARBA00004683"/>
    </source>
</evidence>
<reference evidence="5 6" key="1">
    <citation type="submission" date="2018-10" db="EMBL/GenBank/DDBJ databases">
        <title>Proposal of Lysobacter pythonis sp. nov. isolated from royal pythons (Python regius).</title>
        <authorList>
            <person name="Hans-Juergen B."/>
            <person name="Huptas C."/>
            <person name="Sandra B."/>
            <person name="Igor L."/>
            <person name="Joachim S."/>
            <person name="Siegfried S."/>
            <person name="Mareike W."/>
            <person name="Peter K."/>
        </authorList>
    </citation>
    <scope>NUCLEOTIDE SEQUENCE [LARGE SCALE GENOMIC DNA]</scope>
    <source>
        <strain evidence="5 6">4284/11</strain>
    </source>
</reference>
<feature type="region of interest" description="Disordered" evidence="4">
    <location>
        <begin position="326"/>
        <end position="400"/>
    </location>
</feature>
<evidence type="ECO:0000313" key="6">
    <source>
        <dbReference type="Proteomes" id="UP000275012"/>
    </source>
</evidence>
<comment type="caution">
    <text evidence="5">The sequence shown here is derived from an EMBL/GenBank/DDBJ whole genome shotgun (WGS) entry which is preliminary data.</text>
</comment>
<dbReference type="AlphaFoldDB" id="A0A3M2I2V7"/>
<keyword evidence="3" id="KW-0583">PHB biosynthesis</keyword>
<feature type="compositionally biased region" description="Basic residues" evidence="4">
    <location>
        <begin position="386"/>
        <end position="400"/>
    </location>
</feature>
<evidence type="ECO:0000256" key="3">
    <source>
        <dbReference type="ARBA" id="ARBA00022752"/>
    </source>
</evidence>
<dbReference type="UniPathway" id="UPA00917"/>
<dbReference type="OrthoDB" id="6115526at2"/>
<feature type="compositionally biased region" description="Low complexity" evidence="4">
    <location>
        <begin position="349"/>
        <end position="366"/>
    </location>
</feature>
<dbReference type="EMBL" id="RFLY01000002">
    <property type="protein sequence ID" value="RMH94483.1"/>
    <property type="molecule type" value="Genomic_DNA"/>
</dbReference>
<proteinExistence type="predicted"/>
<gene>
    <name evidence="5" type="primary">phaE</name>
    <name evidence="5" type="ORF">EBB59_02040</name>
</gene>
<keyword evidence="6" id="KW-1185">Reference proteome</keyword>
<evidence type="ECO:0000256" key="2">
    <source>
        <dbReference type="ARBA" id="ARBA00019066"/>
    </source>
</evidence>
<dbReference type="RefSeq" id="WP_122100478.1">
    <property type="nucleotide sequence ID" value="NZ_RFLY01000002.1"/>
</dbReference>
<protein>
    <recommendedName>
        <fullName evidence="2">Poly(3-hydroxyalkanoate) polymerase subunit PhaE</fullName>
    </recommendedName>
</protein>
<comment type="pathway">
    <text evidence="1">Biopolymer metabolism; poly-(R)-3-hydroxybutanoate biosynthesis.</text>
</comment>
<accession>A0A3M2I2V7</accession>